<comment type="caution">
    <text evidence="2">The sequence shown here is derived from an EMBL/GenBank/DDBJ whole genome shotgun (WGS) entry which is preliminary data.</text>
</comment>
<reference evidence="2" key="1">
    <citation type="journal article" date="2022" name="bioRxiv">
        <title>Sequencing and chromosome-scale assembly of the giantPleurodeles waltlgenome.</title>
        <authorList>
            <person name="Brown T."/>
            <person name="Elewa A."/>
            <person name="Iarovenko S."/>
            <person name="Subramanian E."/>
            <person name="Araus A.J."/>
            <person name="Petzold A."/>
            <person name="Susuki M."/>
            <person name="Suzuki K.-i.T."/>
            <person name="Hayashi T."/>
            <person name="Toyoda A."/>
            <person name="Oliveira C."/>
            <person name="Osipova E."/>
            <person name="Leigh N.D."/>
            <person name="Simon A."/>
            <person name="Yun M.H."/>
        </authorList>
    </citation>
    <scope>NUCLEOTIDE SEQUENCE</scope>
    <source>
        <strain evidence="2">20211129_DDA</strain>
        <tissue evidence="2">Liver</tissue>
    </source>
</reference>
<dbReference type="AlphaFoldDB" id="A0AAV7UNG2"/>
<evidence type="ECO:0000313" key="2">
    <source>
        <dbReference type="EMBL" id="KAJ1190116.1"/>
    </source>
</evidence>
<gene>
    <name evidence="2" type="ORF">NDU88_006855</name>
</gene>
<dbReference type="Proteomes" id="UP001066276">
    <property type="component" value="Chromosome 3_1"/>
</dbReference>
<protein>
    <submittedName>
        <fullName evidence="2">Uncharacterized protein</fullName>
    </submittedName>
</protein>
<keyword evidence="3" id="KW-1185">Reference proteome</keyword>
<dbReference type="EMBL" id="JANPWB010000005">
    <property type="protein sequence ID" value="KAJ1190116.1"/>
    <property type="molecule type" value="Genomic_DNA"/>
</dbReference>
<proteinExistence type="predicted"/>
<organism evidence="2 3">
    <name type="scientific">Pleurodeles waltl</name>
    <name type="common">Iberian ribbed newt</name>
    <dbReference type="NCBI Taxonomy" id="8319"/>
    <lineage>
        <taxon>Eukaryota</taxon>
        <taxon>Metazoa</taxon>
        <taxon>Chordata</taxon>
        <taxon>Craniata</taxon>
        <taxon>Vertebrata</taxon>
        <taxon>Euteleostomi</taxon>
        <taxon>Amphibia</taxon>
        <taxon>Batrachia</taxon>
        <taxon>Caudata</taxon>
        <taxon>Salamandroidea</taxon>
        <taxon>Salamandridae</taxon>
        <taxon>Pleurodelinae</taxon>
        <taxon>Pleurodeles</taxon>
    </lineage>
</organism>
<accession>A0AAV7UNG2</accession>
<evidence type="ECO:0000256" key="1">
    <source>
        <dbReference type="SAM" id="MobiDB-lite"/>
    </source>
</evidence>
<evidence type="ECO:0000313" key="3">
    <source>
        <dbReference type="Proteomes" id="UP001066276"/>
    </source>
</evidence>
<name>A0AAV7UNG2_PLEWA</name>
<feature type="region of interest" description="Disordered" evidence="1">
    <location>
        <begin position="48"/>
        <end position="101"/>
    </location>
</feature>
<sequence length="101" mass="10731">MLDGSTCDSCARCYSLMAVSEDSVSHAPTVSLLIQVLGSKDPVMAQSEFHARPCPASKSVSPLHQHNNHQRDAIAGSVRSHRRRSTGSASQPLLPPPIGEA</sequence>